<evidence type="ECO:0000256" key="1">
    <source>
        <dbReference type="ARBA" id="ARBA00000553"/>
    </source>
</evidence>
<evidence type="ECO:0000256" key="8">
    <source>
        <dbReference type="ARBA" id="ARBA00048968"/>
    </source>
</evidence>
<evidence type="ECO:0000256" key="6">
    <source>
        <dbReference type="ARBA" id="ARBA00022833"/>
    </source>
</evidence>
<dbReference type="Pfam" id="PF02578">
    <property type="entry name" value="Cu-oxidase_4"/>
    <property type="match status" value="1"/>
</dbReference>
<evidence type="ECO:0000256" key="5">
    <source>
        <dbReference type="ARBA" id="ARBA00022801"/>
    </source>
</evidence>
<comment type="catalytic activity">
    <reaction evidence="8">
        <text>adenosine + phosphate = alpha-D-ribose 1-phosphate + adenine</text>
        <dbReference type="Rhea" id="RHEA:27642"/>
        <dbReference type="ChEBI" id="CHEBI:16335"/>
        <dbReference type="ChEBI" id="CHEBI:16708"/>
        <dbReference type="ChEBI" id="CHEBI:43474"/>
        <dbReference type="ChEBI" id="CHEBI:57720"/>
        <dbReference type="EC" id="2.4.2.1"/>
    </reaction>
    <physiologicalReaction direction="left-to-right" evidence="8">
        <dbReference type="Rhea" id="RHEA:27643"/>
    </physiologicalReaction>
</comment>
<dbReference type="PANTHER" id="PTHR30616">
    <property type="entry name" value="UNCHARACTERIZED PROTEIN YFIH"/>
    <property type="match status" value="1"/>
</dbReference>
<evidence type="ECO:0000313" key="11">
    <source>
        <dbReference type="EMBL" id="AGO88104.1"/>
    </source>
</evidence>
<dbReference type="AlphaFoldDB" id="S4W821"/>
<evidence type="ECO:0000256" key="9">
    <source>
        <dbReference type="ARBA" id="ARBA00049893"/>
    </source>
</evidence>
<evidence type="ECO:0000256" key="2">
    <source>
        <dbReference type="ARBA" id="ARBA00007353"/>
    </source>
</evidence>
<dbReference type="PANTHER" id="PTHR30616:SF2">
    <property type="entry name" value="PURINE NUCLEOSIDE PHOSPHORYLASE LACC1"/>
    <property type="match status" value="1"/>
</dbReference>
<keyword evidence="3" id="KW-0808">Transferase</keyword>
<dbReference type="InterPro" id="IPR011324">
    <property type="entry name" value="Cytotoxic_necrot_fac-like_cat"/>
</dbReference>
<name>S4W821_9BACT</name>
<comment type="catalytic activity">
    <reaction evidence="9">
        <text>S-methyl-5'-thioadenosine + phosphate = 5-(methylsulfanyl)-alpha-D-ribose 1-phosphate + adenine</text>
        <dbReference type="Rhea" id="RHEA:11852"/>
        <dbReference type="ChEBI" id="CHEBI:16708"/>
        <dbReference type="ChEBI" id="CHEBI:17509"/>
        <dbReference type="ChEBI" id="CHEBI:43474"/>
        <dbReference type="ChEBI" id="CHEBI:58533"/>
        <dbReference type="EC" id="2.4.2.28"/>
    </reaction>
    <physiologicalReaction direction="left-to-right" evidence="9">
        <dbReference type="Rhea" id="RHEA:11853"/>
    </physiologicalReaction>
</comment>
<dbReference type="InterPro" id="IPR003730">
    <property type="entry name" value="Cu_polyphenol_OxRdtase"/>
</dbReference>
<sequence length="237" mass="26546">MVNPLVTPLNEQPYLDGHFHPIFKSRIKAIFSYKSFTAEGVDGRKTLVKAAGFNTGSLIIPNQIHSTHILFCSDQGRVPECDGVFSTNPNLVCSIQVADCMPVYFAHRAEPVFGLVHAGWRGLVNGIFSDSGTVLKHHDHVLTDFEIVIGPSIQNCCFEVSDDVVNQFDPSFVENKKNGKYRVDLQGLALDRLRRSGFKKDKIQVLPDCTFCQDKRYHSYRRNGKNSGRMIGLLGMK</sequence>
<evidence type="ECO:0000256" key="10">
    <source>
        <dbReference type="RuleBase" id="RU361274"/>
    </source>
</evidence>
<evidence type="ECO:0000256" key="3">
    <source>
        <dbReference type="ARBA" id="ARBA00022679"/>
    </source>
</evidence>
<dbReference type="CDD" id="cd16833">
    <property type="entry name" value="YfiH"/>
    <property type="match status" value="1"/>
</dbReference>
<organism evidence="11">
    <name type="scientific">uncultured bacterium 405006-B04</name>
    <dbReference type="NCBI Taxonomy" id="1343841"/>
    <lineage>
        <taxon>Bacteria</taxon>
        <taxon>environmental samples</taxon>
    </lineage>
</organism>
<comment type="similarity">
    <text evidence="2 10">Belongs to the purine nucleoside phosphorylase YfiH/LACC1 family.</text>
</comment>
<dbReference type="GO" id="GO:0017061">
    <property type="term" value="F:S-methyl-5-thioadenosine phosphorylase activity"/>
    <property type="evidence" value="ECO:0007669"/>
    <property type="project" value="UniProtKB-EC"/>
</dbReference>
<dbReference type="SUPFAM" id="SSF64438">
    <property type="entry name" value="CNF1/YfiH-like putative cysteine hydrolases"/>
    <property type="match status" value="1"/>
</dbReference>
<accession>S4W821</accession>
<protein>
    <recommendedName>
        <fullName evidence="10">Purine nucleoside phosphorylase</fullName>
    </recommendedName>
</protein>
<keyword evidence="6" id="KW-0862">Zinc</keyword>
<dbReference type="InterPro" id="IPR038371">
    <property type="entry name" value="Cu_polyphenol_OxRdtase_sf"/>
</dbReference>
<dbReference type="NCBIfam" id="TIGR00726">
    <property type="entry name" value="peptidoglycan editing factor PgeF"/>
    <property type="match status" value="1"/>
</dbReference>
<keyword evidence="4" id="KW-0479">Metal-binding</keyword>
<dbReference type="EMBL" id="KF170424">
    <property type="protein sequence ID" value="AGO88104.1"/>
    <property type="molecule type" value="Genomic_DNA"/>
</dbReference>
<comment type="catalytic activity">
    <reaction evidence="1">
        <text>inosine + phosphate = alpha-D-ribose 1-phosphate + hypoxanthine</text>
        <dbReference type="Rhea" id="RHEA:27646"/>
        <dbReference type="ChEBI" id="CHEBI:17368"/>
        <dbReference type="ChEBI" id="CHEBI:17596"/>
        <dbReference type="ChEBI" id="CHEBI:43474"/>
        <dbReference type="ChEBI" id="CHEBI:57720"/>
        <dbReference type="EC" id="2.4.2.1"/>
    </reaction>
    <physiologicalReaction direction="left-to-right" evidence="1">
        <dbReference type="Rhea" id="RHEA:27647"/>
    </physiologicalReaction>
</comment>
<reference evidence="11" key="1">
    <citation type="journal article" date="2014" name="ISME J.">
        <title>Genomic properties of Marine Group A bacteria indicate a role in the marine sulfur cycle.</title>
        <authorList>
            <person name="Wright J.J."/>
            <person name="Mewis K."/>
            <person name="Hanson N.W."/>
            <person name="Konwar K.M."/>
            <person name="Maas K.R."/>
            <person name="Hallam S.J."/>
        </authorList>
    </citation>
    <scope>NUCLEOTIDE SEQUENCE</scope>
</reference>
<keyword evidence="5" id="KW-0378">Hydrolase</keyword>
<proteinExistence type="inferred from homology"/>
<comment type="catalytic activity">
    <reaction evidence="7">
        <text>adenosine + H2O + H(+) = inosine + NH4(+)</text>
        <dbReference type="Rhea" id="RHEA:24408"/>
        <dbReference type="ChEBI" id="CHEBI:15377"/>
        <dbReference type="ChEBI" id="CHEBI:15378"/>
        <dbReference type="ChEBI" id="CHEBI:16335"/>
        <dbReference type="ChEBI" id="CHEBI:17596"/>
        <dbReference type="ChEBI" id="CHEBI:28938"/>
        <dbReference type="EC" id="3.5.4.4"/>
    </reaction>
    <physiologicalReaction direction="left-to-right" evidence="7">
        <dbReference type="Rhea" id="RHEA:24409"/>
    </physiologicalReaction>
</comment>
<dbReference type="GO" id="GO:0016787">
    <property type="term" value="F:hydrolase activity"/>
    <property type="evidence" value="ECO:0007669"/>
    <property type="project" value="UniProtKB-KW"/>
</dbReference>
<dbReference type="Gene3D" id="3.60.140.10">
    <property type="entry name" value="CNF1/YfiH-like putative cysteine hydrolases"/>
    <property type="match status" value="1"/>
</dbReference>
<dbReference type="GO" id="GO:0005507">
    <property type="term" value="F:copper ion binding"/>
    <property type="evidence" value="ECO:0007669"/>
    <property type="project" value="TreeGrafter"/>
</dbReference>
<evidence type="ECO:0000256" key="7">
    <source>
        <dbReference type="ARBA" id="ARBA00047989"/>
    </source>
</evidence>
<evidence type="ECO:0000256" key="4">
    <source>
        <dbReference type="ARBA" id="ARBA00022723"/>
    </source>
</evidence>